<dbReference type="InterPro" id="IPR043502">
    <property type="entry name" value="DNA/RNA_pol_sf"/>
</dbReference>
<keyword evidence="4" id="KW-1185">Reference proteome</keyword>
<feature type="domain" description="Reverse transcriptase" evidence="2">
    <location>
        <begin position="253"/>
        <end position="510"/>
    </location>
</feature>
<evidence type="ECO:0000313" key="3">
    <source>
        <dbReference type="EMBL" id="XAO72789.1"/>
    </source>
</evidence>
<keyword evidence="3" id="KW-0695">RNA-directed DNA polymerase</keyword>
<dbReference type="GO" id="GO:0003964">
    <property type="term" value="F:RNA-directed DNA polymerase activity"/>
    <property type="evidence" value="ECO:0007669"/>
    <property type="project" value="UniProtKB-KW"/>
</dbReference>
<protein>
    <submittedName>
        <fullName evidence="3">RNA-directed DNA polymerase</fullName>
    </submittedName>
</protein>
<dbReference type="AlphaFoldDB" id="A0AAU6WJY4"/>
<name>A0AAU6WJY4_9FLAO</name>
<dbReference type="RefSeq" id="WP_345765526.1">
    <property type="nucleotide sequence ID" value="NZ_CP154834.1"/>
</dbReference>
<sequence length="785" mass="91977">MIITTITFFTAKHILSEDSNTDFDLSKVQDIKIEYYEKVFKQLTYYKGKALKLNENLIIFEKEDLIIIKIEKIKGLSFPSILVADILKDDELDFSSWSIFKANEDTLNPFSFRRSDPEHRRVELASPVTKDFLHGFSGSGIFIHNKNILFGIISKYPNENFENSTIECSNISFEKINIKLKNLNLVTLDNEASFLKREIEGRIVEIYQAPINNSYLDLNLALKRIKSDIIDDWFYDSLQYIDLLTPDYLFEQFGKYFYNNNYKACEAEKFYVPKNNFTLREAYILPLIDRILYMSIVGELAEVIDDSLIPNVYASRFNKHDTNKLLINGVEQWIKLKYKLSEELNSKINSEYKYSCILHVDILNYFDNIDKKLLIEKLKRVAINENQINCIELLYKFLFQYSEKSNGIPQNNDASALLATFYLNQVDTFMQNHTLGYFRFVDDIKILCRDKYEARKYLIILEQELKRCHLSVNSQKTKIIELIEHQTEIKSDTPEENIRENHHKIFNLKLGKIKTFSKSYNYQNRNLAFHSAVNLLNENINIDGNENDEQAKNLRFALTIIEDLGKSKIHFLTNELENEGNIQTLGKLESPLTAKSDFHLVLKKAVKSLKDKPWITHQVCKILSLVDENEFKINFLQELKVVIMNDKFNLYSYQQFQIWLLLAKQKIIDIDLIQLASQKIEINDKTQKATTAAMILYLSTVDKNFKRILLRKLKEKFTDGYFQNRAALIALRSFNLIEPPLESIHESLTESFIFTNKFGYKDLVHYHDIEISENNSDLTEQLFSI</sequence>
<keyword evidence="3" id="KW-0808">Transferase</keyword>
<dbReference type="InterPro" id="IPR000477">
    <property type="entry name" value="RT_dom"/>
</dbReference>
<comment type="similarity">
    <text evidence="1">Belongs to the bacterial reverse transcriptase family.</text>
</comment>
<dbReference type="PROSITE" id="PS50878">
    <property type="entry name" value="RT_POL"/>
    <property type="match status" value="1"/>
</dbReference>
<dbReference type="CDD" id="cd01646">
    <property type="entry name" value="RT_Bac_retron_I"/>
    <property type="match status" value="1"/>
</dbReference>
<gene>
    <name evidence="3" type="ORF">AAFP95_13040</name>
</gene>
<dbReference type="SUPFAM" id="SSF56672">
    <property type="entry name" value="DNA/RNA polymerases"/>
    <property type="match status" value="1"/>
</dbReference>
<proteinExistence type="inferred from homology"/>
<dbReference type="Proteomes" id="UP001463665">
    <property type="component" value="Chromosome"/>
</dbReference>
<dbReference type="PANTHER" id="PTHR34047:SF8">
    <property type="entry name" value="PROTEIN YKFC"/>
    <property type="match status" value="1"/>
</dbReference>
<keyword evidence="3" id="KW-0548">Nucleotidyltransferase</keyword>
<evidence type="ECO:0000259" key="2">
    <source>
        <dbReference type="PROSITE" id="PS50878"/>
    </source>
</evidence>
<dbReference type="PANTHER" id="PTHR34047">
    <property type="entry name" value="NUCLEAR INTRON MATURASE 1, MITOCHONDRIAL-RELATED"/>
    <property type="match status" value="1"/>
</dbReference>
<reference evidence="3 4" key="1">
    <citation type="submission" date="2024-04" db="EMBL/GenBank/DDBJ databases">
        <title>Genome sequencing and assembly of rice foliar adapted Chryseobacterium endophyticum OsEnb-ALM-A6.</title>
        <authorList>
            <person name="Kumar S."/>
            <person name="Javed M."/>
            <person name="Chouhan V."/>
            <person name="Charishma K."/>
            <person name="Patel A."/>
            <person name="Kumar M."/>
            <person name="Sahu K.P."/>
            <person name="Kumar A."/>
        </authorList>
    </citation>
    <scope>NUCLEOTIDE SEQUENCE [LARGE SCALE GENOMIC DNA]</scope>
    <source>
        <strain evidence="3 4">OsEnb-ALM-A6</strain>
    </source>
</reference>
<evidence type="ECO:0000256" key="1">
    <source>
        <dbReference type="ARBA" id="ARBA00034120"/>
    </source>
</evidence>
<dbReference type="InterPro" id="IPR051083">
    <property type="entry name" value="GrpII_Intron_Splice-Mob/Def"/>
</dbReference>
<accession>A0AAU6WJY4</accession>
<dbReference type="EMBL" id="CP154834">
    <property type="protein sequence ID" value="XAO72789.1"/>
    <property type="molecule type" value="Genomic_DNA"/>
</dbReference>
<organism evidence="3 4">
    <name type="scientific">Chryseobacterium endophyticum</name>
    <dbReference type="NCBI Taxonomy" id="1854762"/>
    <lineage>
        <taxon>Bacteria</taxon>
        <taxon>Pseudomonadati</taxon>
        <taxon>Bacteroidota</taxon>
        <taxon>Flavobacteriia</taxon>
        <taxon>Flavobacteriales</taxon>
        <taxon>Weeksellaceae</taxon>
        <taxon>Chryseobacterium group</taxon>
        <taxon>Chryseobacterium</taxon>
    </lineage>
</organism>
<evidence type="ECO:0000313" key="4">
    <source>
        <dbReference type="Proteomes" id="UP001463665"/>
    </source>
</evidence>
<dbReference type="Pfam" id="PF00078">
    <property type="entry name" value="RVT_1"/>
    <property type="match status" value="1"/>
</dbReference>